<organism evidence="18 19">
    <name type="scientific">Candidatus Lloydbacteria bacterium RIFCSPLOWO2_01_FULL_50_20</name>
    <dbReference type="NCBI Taxonomy" id="1798665"/>
    <lineage>
        <taxon>Bacteria</taxon>
        <taxon>Candidatus Lloydiibacteriota</taxon>
    </lineage>
</organism>
<protein>
    <recommendedName>
        <fullName evidence="13">DNA 3'-5' helicase</fullName>
        <ecNumber evidence="13">5.6.2.4</ecNumber>
    </recommendedName>
</protein>
<keyword evidence="4" id="KW-0227">DNA damage</keyword>
<name>A0A1G2DEV1_9BACT</name>
<dbReference type="InterPro" id="IPR027417">
    <property type="entry name" value="P-loop_NTPase"/>
</dbReference>
<dbReference type="PANTHER" id="PTHR11070">
    <property type="entry name" value="UVRD / RECB / PCRA DNA HELICASE FAMILY MEMBER"/>
    <property type="match status" value="1"/>
</dbReference>
<dbReference type="Pfam" id="PF00580">
    <property type="entry name" value="UvrD-helicase"/>
    <property type="match status" value="1"/>
</dbReference>
<sequence length="1025" mass="117181">MKKLFVIDPSRKRLGLFFSCYNLFMPTSPEFEKRYRALNVAQKKAVDMIDGPVMVIAGPGTGKTQILTLRIANILLKTDTKPENILALTYTESGAHNMKKRLGEMIGSAAYKVTISTFHGFANELIARYPEKFPNIIGGIPATEVEEITMVKSILDDGDAKALRLPGDSYYYVDPALRSIHTLKREGFSPQDFDQLLDKEETAIISATDRTHEKGAYKGRVKKDYIDAEKSLERSRALSELYHEYQKRLREMKRFDYEDMILETVRAMETDPDFLLILQEEYQYLLADEHQDTNNAQNRILELLASFHSSPNLFIVGDEKQAIYRFQGASLANFLYFQEKYPDVLYIELSENYRSSQTILDSGQTLIAKEASDAEMRLRIPLVAKRAGVEMPIVIAHLPAPRAELEYITGEIVRHRTAGDKLEEIAVLARKNSDIRALALVLAKHGILYHMLSEQDVLEDEDVKKLLRLLRAVVYFGDDEFLVEAIGSDFFRLDHLDIWRMIRSADTEKISVHEIMQSIPKLETIGISDPASLAKIYEQFHHWHIGMKNRHVLPLVEDIIRGSGLLAELLSKPEGSARLAAIDRLYDELQSLSAREPDYSLTSFLSHLETLREYKKGLETKAAEERPGVRLMSAHKAKGLEFDHVYIMNCSERAWEGRGKRTHFRTHLVNSPLEDTQDRNDERRLFYVALTRARKTATITLSETDPSGKAAIASRFIADIDPALSTHISPEIVLSEGGRYGERVLLEPRALDREFIRARFLEQGLNATALNNFLDCHWKYVHQNLLRVPGAPNKYMILGTAVHSALRLFFDAWRGGENVDIEKVIDRFTWSLDRQPLSRADHLAMREKGEKALRGYFAYYKGSWPRTIKNEYRIDGIFLDIDIDGSIVEVPLKGSLDKIEIDGDRVNVIDYKTGKVKSRNALLGKTKDENKDYLRQLIFYKLLLSKFDRDKYVMETGTIEFVEPNESGKYVRETFAITDPEVKEVEKQALEAAKAIYDLSFWGKHCEKESCEHCDLYVPLASSVF</sequence>
<dbReference type="Pfam" id="PF12705">
    <property type="entry name" value="PDDEXK_1"/>
    <property type="match status" value="1"/>
</dbReference>
<evidence type="ECO:0000256" key="3">
    <source>
        <dbReference type="ARBA" id="ARBA00022741"/>
    </source>
</evidence>
<keyword evidence="5 15" id="KW-0378">Hydrolase</keyword>
<dbReference type="AlphaFoldDB" id="A0A1G2DEV1"/>
<evidence type="ECO:0000256" key="10">
    <source>
        <dbReference type="ARBA" id="ARBA00023204"/>
    </source>
</evidence>
<dbReference type="InterPro" id="IPR013986">
    <property type="entry name" value="DExx_box_DNA_helicase_dom_sf"/>
</dbReference>
<evidence type="ECO:0000313" key="19">
    <source>
        <dbReference type="Proteomes" id="UP000178534"/>
    </source>
</evidence>
<dbReference type="InterPro" id="IPR014017">
    <property type="entry name" value="DNA_helicase_UvrD-like_C"/>
</dbReference>
<evidence type="ECO:0000256" key="5">
    <source>
        <dbReference type="ARBA" id="ARBA00022801"/>
    </source>
</evidence>
<comment type="catalytic activity">
    <reaction evidence="12">
        <text>Couples ATP hydrolysis with the unwinding of duplex DNA by translocating in the 3'-5' direction.</text>
        <dbReference type="EC" id="5.6.2.4"/>
    </reaction>
</comment>
<dbReference type="STRING" id="1798665.A2942_04530"/>
<evidence type="ECO:0000256" key="2">
    <source>
        <dbReference type="ARBA" id="ARBA00022722"/>
    </source>
</evidence>
<evidence type="ECO:0000256" key="7">
    <source>
        <dbReference type="ARBA" id="ARBA00022839"/>
    </source>
</evidence>
<feature type="domain" description="UvrD-like helicase ATP-binding" evidence="16">
    <location>
        <begin position="36"/>
        <end position="356"/>
    </location>
</feature>
<evidence type="ECO:0000313" key="18">
    <source>
        <dbReference type="EMBL" id="OGZ11481.1"/>
    </source>
</evidence>
<dbReference type="GO" id="GO:0000725">
    <property type="term" value="P:recombinational repair"/>
    <property type="evidence" value="ECO:0007669"/>
    <property type="project" value="TreeGrafter"/>
</dbReference>
<keyword evidence="3 15" id="KW-0547">Nucleotide-binding</keyword>
<dbReference type="Gene3D" id="3.90.320.10">
    <property type="match status" value="1"/>
</dbReference>
<evidence type="ECO:0000256" key="1">
    <source>
        <dbReference type="ARBA" id="ARBA00009922"/>
    </source>
</evidence>
<feature type="binding site" evidence="15">
    <location>
        <begin position="57"/>
        <end position="64"/>
    </location>
    <ligand>
        <name>ATP</name>
        <dbReference type="ChEBI" id="CHEBI:30616"/>
    </ligand>
</feature>
<dbReference type="Gene3D" id="1.10.486.10">
    <property type="entry name" value="PCRA, domain 4"/>
    <property type="match status" value="1"/>
</dbReference>
<dbReference type="PROSITE" id="PS51198">
    <property type="entry name" value="UVRD_HELICASE_ATP_BIND"/>
    <property type="match status" value="1"/>
</dbReference>
<evidence type="ECO:0000259" key="16">
    <source>
        <dbReference type="PROSITE" id="PS51198"/>
    </source>
</evidence>
<evidence type="ECO:0000256" key="14">
    <source>
        <dbReference type="ARBA" id="ARBA00048988"/>
    </source>
</evidence>
<proteinExistence type="inferred from homology"/>
<evidence type="ECO:0000256" key="15">
    <source>
        <dbReference type="PROSITE-ProRule" id="PRU00560"/>
    </source>
</evidence>
<evidence type="ECO:0000256" key="6">
    <source>
        <dbReference type="ARBA" id="ARBA00022806"/>
    </source>
</evidence>
<keyword evidence="10" id="KW-0234">DNA repair</keyword>
<evidence type="ECO:0000256" key="12">
    <source>
        <dbReference type="ARBA" id="ARBA00034617"/>
    </source>
</evidence>
<dbReference type="Gene3D" id="3.40.50.300">
    <property type="entry name" value="P-loop containing nucleotide triphosphate hydrolases"/>
    <property type="match status" value="2"/>
</dbReference>
<dbReference type="GO" id="GO:0004527">
    <property type="term" value="F:exonuclease activity"/>
    <property type="evidence" value="ECO:0007669"/>
    <property type="project" value="UniProtKB-KW"/>
</dbReference>
<keyword evidence="11" id="KW-0413">Isomerase</keyword>
<accession>A0A1G2DEV1</accession>
<dbReference type="CDD" id="cd17932">
    <property type="entry name" value="DEXQc_UvrD"/>
    <property type="match status" value="1"/>
</dbReference>
<evidence type="ECO:0000256" key="8">
    <source>
        <dbReference type="ARBA" id="ARBA00022840"/>
    </source>
</evidence>
<dbReference type="Pfam" id="PF13361">
    <property type="entry name" value="UvrD_C"/>
    <property type="match status" value="1"/>
</dbReference>
<comment type="catalytic activity">
    <reaction evidence="14">
        <text>ATP + H2O = ADP + phosphate + H(+)</text>
        <dbReference type="Rhea" id="RHEA:13065"/>
        <dbReference type="ChEBI" id="CHEBI:15377"/>
        <dbReference type="ChEBI" id="CHEBI:15378"/>
        <dbReference type="ChEBI" id="CHEBI:30616"/>
        <dbReference type="ChEBI" id="CHEBI:43474"/>
        <dbReference type="ChEBI" id="CHEBI:456216"/>
        <dbReference type="EC" id="5.6.2.4"/>
    </reaction>
</comment>
<keyword evidence="8 15" id="KW-0067">ATP-binding</keyword>
<dbReference type="PROSITE" id="PS51217">
    <property type="entry name" value="UVRD_HELICASE_CTER"/>
    <property type="match status" value="1"/>
</dbReference>
<dbReference type="InterPro" id="IPR014016">
    <property type="entry name" value="UvrD-like_ATP-bd"/>
</dbReference>
<dbReference type="GO" id="GO:0043138">
    <property type="term" value="F:3'-5' DNA helicase activity"/>
    <property type="evidence" value="ECO:0007669"/>
    <property type="project" value="UniProtKB-EC"/>
</dbReference>
<dbReference type="InterPro" id="IPR038726">
    <property type="entry name" value="PDDEXK_AddAB-type"/>
</dbReference>
<evidence type="ECO:0000256" key="11">
    <source>
        <dbReference type="ARBA" id="ARBA00023235"/>
    </source>
</evidence>
<dbReference type="Proteomes" id="UP000178534">
    <property type="component" value="Unassembled WGS sequence"/>
</dbReference>
<keyword evidence="9" id="KW-0238">DNA-binding</keyword>
<keyword evidence="2" id="KW-0540">Nuclease</keyword>
<evidence type="ECO:0000256" key="13">
    <source>
        <dbReference type="ARBA" id="ARBA00034808"/>
    </source>
</evidence>
<comment type="caution">
    <text evidence="18">The sequence shown here is derived from an EMBL/GenBank/DDBJ whole genome shotgun (WGS) entry which is preliminary data.</text>
</comment>
<keyword evidence="6 15" id="KW-0347">Helicase</keyword>
<dbReference type="EMBL" id="MHLP01000037">
    <property type="protein sequence ID" value="OGZ11481.1"/>
    <property type="molecule type" value="Genomic_DNA"/>
</dbReference>
<dbReference type="GO" id="GO:0003677">
    <property type="term" value="F:DNA binding"/>
    <property type="evidence" value="ECO:0007669"/>
    <property type="project" value="UniProtKB-KW"/>
</dbReference>
<dbReference type="EC" id="5.6.2.4" evidence="13"/>
<feature type="domain" description="UvrD-like helicase C-terminal" evidence="17">
    <location>
        <begin position="357"/>
        <end position="639"/>
    </location>
</feature>
<evidence type="ECO:0000259" key="17">
    <source>
        <dbReference type="PROSITE" id="PS51217"/>
    </source>
</evidence>
<keyword evidence="7" id="KW-0269">Exonuclease</keyword>
<gene>
    <name evidence="18" type="ORF">A2942_04530</name>
</gene>
<dbReference type="PANTHER" id="PTHR11070:SF2">
    <property type="entry name" value="ATP-DEPENDENT DNA HELICASE SRS2"/>
    <property type="match status" value="1"/>
</dbReference>
<reference evidence="18 19" key="1">
    <citation type="journal article" date="2016" name="Nat. Commun.">
        <title>Thousands of microbial genomes shed light on interconnected biogeochemical processes in an aquifer system.</title>
        <authorList>
            <person name="Anantharaman K."/>
            <person name="Brown C.T."/>
            <person name="Hug L.A."/>
            <person name="Sharon I."/>
            <person name="Castelle C.J."/>
            <person name="Probst A.J."/>
            <person name="Thomas B.C."/>
            <person name="Singh A."/>
            <person name="Wilkins M.J."/>
            <person name="Karaoz U."/>
            <person name="Brodie E.L."/>
            <person name="Williams K.H."/>
            <person name="Hubbard S.S."/>
            <person name="Banfield J.F."/>
        </authorList>
    </citation>
    <scope>NUCLEOTIDE SEQUENCE [LARGE SCALE GENOMIC DNA]</scope>
</reference>
<dbReference type="GO" id="GO:0005524">
    <property type="term" value="F:ATP binding"/>
    <property type="evidence" value="ECO:0007669"/>
    <property type="project" value="UniProtKB-UniRule"/>
</dbReference>
<dbReference type="SUPFAM" id="SSF52540">
    <property type="entry name" value="P-loop containing nucleoside triphosphate hydrolases"/>
    <property type="match status" value="1"/>
</dbReference>
<dbReference type="InterPro" id="IPR011604">
    <property type="entry name" value="PDDEXK-like_dom_sf"/>
</dbReference>
<dbReference type="Gene3D" id="1.10.10.160">
    <property type="match status" value="1"/>
</dbReference>
<evidence type="ECO:0000256" key="4">
    <source>
        <dbReference type="ARBA" id="ARBA00022763"/>
    </source>
</evidence>
<comment type="similarity">
    <text evidence="1">Belongs to the helicase family. UvrD subfamily.</text>
</comment>
<evidence type="ECO:0000256" key="9">
    <source>
        <dbReference type="ARBA" id="ARBA00023125"/>
    </source>
</evidence>
<dbReference type="InterPro" id="IPR000212">
    <property type="entry name" value="DNA_helicase_UvrD/REP"/>
</dbReference>